<dbReference type="PANTHER" id="PTHR45138:SF24">
    <property type="entry name" value="DIGUANYLATE CYCLASE DGCC-RELATED"/>
    <property type="match status" value="1"/>
</dbReference>
<dbReference type="CDD" id="cd01949">
    <property type="entry name" value="GGDEF"/>
    <property type="match status" value="1"/>
</dbReference>
<dbReference type="InterPro" id="IPR050469">
    <property type="entry name" value="Diguanylate_Cyclase"/>
</dbReference>
<evidence type="ECO:0000313" key="6">
    <source>
        <dbReference type="Proteomes" id="UP000549617"/>
    </source>
</evidence>
<gene>
    <name evidence="5" type="ORF">FHS49_002508</name>
</gene>
<dbReference type="GO" id="GO:1902201">
    <property type="term" value="P:negative regulation of bacterial-type flagellum-dependent cell motility"/>
    <property type="evidence" value="ECO:0007669"/>
    <property type="project" value="TreeGrafter"/>
</dbReference>
<evidence type="ECO:0000256" key="2">
    <source>
        <dbReference type="SAM" id="Coils"/>
    </source>
</evidence>
<dbReference type="EMBL" id="JACIJC010000004">
    <property type="protein sequence ID" value="MBB5686484.1"/>
    <property type="molecule type" value="Genomic_DNA"/>
</dbReference>
<dbReference type="InterPro" id="IPR029787">
    <property type="entry name" value="Nucleotide_cyclase"/>
</dbReference>
<dbReference type="GO" id="GO:0052621">
    <property type="term" value="F:diguanylate cyclase activity"/>
    <property type="evidence" value="ECO:0007669"/>
    <property type="project" value="UniProtKB-EC"/>
</dbReference>
<feature type="coiled-coil region" evidence="2">
    <location>
        <begin position="146"/>
        <end position="187"/>
    </location>
</feature>
<dbReference type="Pfam" id="PF00990">
    <property type="entry name" value="GGDEF"/>
    <property type="match status" value="1"/>
</dbReference>
<dbReference type="FunFam" id="3.30.70.270:FF:000001">
    <property type="entry name" value="Diguanylate cyclase domain protein"/>
    <property type="match status" value="1"/>
</dbReference>
<dbReference type="GO" id="GO:0005886">
    <property type="term" value="C:plasma membrane"/>
    <property type="evidence" value="ECO:0007669"/>
    <property type="project" value="TreeGrafter"/>
</dbReference>
<evidence type="ECO:0000313" key="5">
    <source>
        <dbReference type="EMBL" id="MBB5686484.1"/>
    </source>
</evidence>
<comment type="caution">
    <text evidence="5">The sequence shown here is derived from an EMBL/GenBank/DDBJ whole genome shotgun (WGS) entry which is preliminary data.</text>
</comment>
<protein>
    <recommendedName>
        <fullName evidence="1">diguanylate cyclase</fullName>
        <ecNumber evidence="1">2.7.7.65</ecNumber>
    </recommendedName>
</protein>
<organism evidence="5 6">
    <name type="scientific">Sphingobium boeckii</name>
    <dbReference type="NCBI Taxonomy" id="1082345"/>
    <lineage>
        <taxon>Bacteria</taxon>
        <taxon>Pseudomonadati</taxon>
        <taxon>Pseudomonadota</taxon>
        <taxon>Alphaproteobacteria</taxon>
        <taxon>Sphingomonadales</taxon>
        <taxon>Sphingomonadaceae</taxon>
        <taxon>Sphingobium</taxon>
    </lineage>
</organism>
<feature type="domain" description="GGDEF" evidence="4">
    <location>
        <begin position="218"/>
        <end position="350"/>
    </location>
</feature>
<dbReference type="PANTHER" id="PTHR45138">
    <property type="entry name" value="REGULATORY COMPONENTS OF SENSORY TRANSDUCTION SYSTEM"/>
    <property type="match status" value="1"/>
</dbReference>
<dbReference type="NCBIfam" id="TIGR00254">
    <property type="entry name" value="GGDEF"/>
    <property type="match status" value="1"/>
</dbReference>
<dbReference type="SUPFAM" id="SSF55073">
    <property type="entry name" value="Nucleotide cyclase"/>
    <property type="match status" value="1"/>
</dbReference>
<reference evidence="5 6" key="1">
    <citation type="submission" date="2020-08" db="EMBL/GenBank/DDBJ databases">
        <title>Genomic Encyclopedia of Type Strains, Phase IV (KMG-IV): sequencing the most valuable type-strain genomes for metagenomic binning, comparative biology and taxonomic classification.</title>
        <authorList>
            <person name="Goeker M."/>
        </authorList>
    </citation>
    <scope>NUCLEOTIDE SEQUENCE [LARGE SCALE GENOMIC DNA]</scope>
    <source>
        <strain evidence="5 6">DSM 25079</strain>
    </source>
</reference>
<feature type="region of interest" description="Disordered" evidence="3">
    <location>
        <begin position="1"/>
        <end position="24"/>
    </location>
</feature>
<evidence type="ECO:0000256" key="1">
    <source>
        <dbReference type="ARBA" id="ARBA00012528"/>
    </source>
</evidence>
<dbReference type="EC" id="2.7.7.65" evidence="1"/>
<sequence>MLGWIGDGGDQAEPETRPDIPPPIELDDTSRKIFQFFKQHGLDANPDHFHLAWTYFVSPLNSLSIAVDEALVRDGRLTEESAALLLSEYRASSVANDLAGLLVQAREGIADGSKVVKRSREDVAAFGVALRTELGETRQTRGSPDVDQLMQLTEAMIQKASEAEQELRGVSGQLAKMEKRVRTAERLAETDPLTGLPNRRAFNDDLEQAIARCRARGTPLSVAFCDIDHFKVINDTHGHATGDRVLKYISGILAGIANGSCHVARHGGEEFVILFRDQTVEKAIEIVDGIRETLALKKLVAMDTELPIGTVTFSAGVAQLGDESTAADLLHQADMALYRAKHSGRNRVCL</sequence>
<evidence type="ECO:0000259" key="4">
    <source>
        <dbReference type="PROSITE" id="PS50887"/>
    </source>
</evidence>
<dbReference type="InterPro" id="IPR043128">
    <property type="entry name" value="Rev_trsase/Diguanyl_cyclase"/>
</dbReference>
<keyword evidence="6" id="KW-1185">Reference proteome</keyword>
<dbReference type="InterPro" id="IPR000160">
    <property type="entry name" value="GGDEF_dom"/>
</dbReference>
<proteinExistence type="predicted"/>
<dbReference type="PROSITE" id="PS50887">
    <property type="entry name" value="GGDEF"/>
    <property type="match status" value="1"/>
</dbReference>
<name>A0A7W9AJ93_9SPHN</name>
<dbReference type="Gene3D" id="3.30.70.270">
    <property type="match status" value="1"/>
</dbReference>
<dbReference type="Proteomes" id="UP000549617">
    <property type="component" value="Unassembled WGS sequence"/>
</dbReference>
<dbReference type="SMART" id="SM00267">
    <property type="entry name" value="GGDEF"/>
    <property type="match status" value="1"/>
</dbReference>
<evidence type="ECO:0000256" key="3">
    <source>
        <dbReference type="SAM" id="MobiDB-lite"/>
    </source>
</evidence>
<dbReference type="AlphaFoldDB" id="A0A7W9AJ93"/>
<keyword evidence="2" id="KW-0175">Coiled coil</keyword>
<dbReference type="GO" id="GO:0043709">
    <property type="term" value="P:cell adhesion involved in single-species biofilm formation"/>
    <property type="evidence" value="ECO:0007669"/>
    <property type="project" value="TreeGrafter"/>
</dbReference>
<dbReference type="RefSeq" id="WP_184018958.1">
    <property type="nucleotide sequence ID" value="NZ_JACIJC010000004.1"/>
</dbReference>
<accession>A0A7W9AJ93</accession>